<organism evidence="3">
    <name type="scientific">Streptomyces sp. 44030</name>
    <dbReference type="NCBI Taxonomy" id="364102"/>
    <lineage>
        <taxon>Bacteria</taxon>
        <taxon>Bacillati</taxon>
        <taxon>Actinomycetota</taxon>
        <taxon>Actinomycetes</taxon>
        <taxon>Kitasatosporales</taxon>
        <taxon>Streptomycetaceae</taxon>
        <taxon>Streptomyces</taxon>
    </lineage>
</organism>
<evidence type="ECO:0000256" key="1">
    <source>
        <dbReference type="SAM" id="MobiDB-lite"/>
    </source>
</evidence>
<feature type="transmembrane region" description="Helical" evidence="2">
    <location>
        <begin position="96"/>
        <end position="117"/>
    </location>
</feature>
<gene>
    <name evidence="3" type="ORF">pRL1.5c</name>
</gene>
<dbReference type="Pfam" id="PF13576">
    <property type="entry name" value="Pentapeptide_3"/>
    <property type="match status" value="1"/>
</dbReference>
<protein>
    <recommendedName>
        <fullName evidence="4">Pentapeptide repeat-containing protein</fullName>
    </recommendedName>
</protein>
<name>Q2LEY1_9ACTN</name>
<evidence type="ECO:0000313" key="3">
    <source>
        <dbReference type="EMBL" id="ABC67334.1"/>
    </source>
</evidence>
<keyword evidence="3" id="KW-0614">Plasmid</keyword>
<reference evidence="3" key="1">
    <citation type="journal article" date="2006" name="Appl. Environ. Microbiol.">
        <title>Diversity of telomere palindromic sequences and replication genes among Streptomyces linear plasmids.</title>
        <authorList>
            <person name="Zhang R."/>
            <person name="Yang Y."/>
            <person name="Fang P."/>
            <person name="Jiang C."/>
            <person name="Xu L."/>
            <person name="Zhu Y."/>
            <person name="Shen M."/>
            <person name="Xia H."/>
            <person name="Zhao J."/>
            <person name="Chen T."/>
            <person name="Qin Z."/>
        </authorList>
    </citation>
    <scope>NUCLEOTIDE SEQUENCE</scope>
    <source>
        <strain evidence="3">44030</strain>
        <plasmid evidence="3">pRL1</plasmid>
    </source>
</reference>
<geneLocation type="plasmid" evidence="3">
    <name>pRL1</name>
</geneLocation>
<dbReference type="InterPro" id="IPR001646">
    <property type="entry name" value="5peptide_repeat"/>
</dbReference>
<keyword evidence="2" id="KW-0812">Transmembrane</keyword>
<evidence type="ECO:0000256" key="2">
    <source>
        <dbReference type="SAM" id="Phobius"/>
    </source>
</evidence>
<sequence>MHTATFQRRRGMIVNESPTRSRWRRAVDRLRPTRTASGIEDRLPWAVLLLGLVVLVLVVGGALWFTLDWLEGVAAVKVDPNAAIGGKDFVTAKLDAVKIALTAVAGGVALFALYLAVRRQITAERDLRARLDAQAHTEDDARSRRVTELYTKAADQLGSDKAPVRLAGLYALERLGQDNPDQRPTIASLWCAYLRMPYTPPPSTPVPATRSSAGVPRPLLRDPHRRSGIRRPDPDTASSPDRTSTHAEAVLERDVRLSVQRLLAKHLRPQPDDSGQPHSAYWPEIPELDLTEATLIDFGLDDCHLPPLRMDSVTFIGGASFGDTTFNGIASFGDTTFNGIAWFSGATFIGDAGFIGATFASDARFNGVTFASTAWFHRTTFTRGAEFVGATFKGDAEFVSAIFTGNAEFREVTVVGYASFSGAVFTSDAGFVGATFTSELGFFGATFSGDTTFDDAAFESAASFSGAPPNGRGRDLSW</sequence>
<dbReference type="AlphaFoldDB" id="Q2LEY1"/>
<accession>Q2LEY1</accession>
<proteinExistence type="predicted"/>
<dbReference type="Gene3D" id="2.160.20.80">
    <property type="entry name" value="E3 ubiquitin-protein ligase SopA"/>
    <property type="match status" value="1"/>
</dbReference>
<evidence type="ECO:0008006" key="4">
    <source>
        <dbReference type="Google" id="ProtNLM"/>
    </source>
</evidence>
<dbReference type="EMBL" id="DQ322649">
    <property type="protein sequence ID" value="ABC67334.1"/>
    <property type="molecule type" value="Genomic_DNA"/>
</dbReference>
<feature type="transmembrane region" description="Helical" evidence="2">
    <location>
        <begin position="43"/>
        <end position="67"/>
    </location>
</feature>
<keyword evidence="2" id="KW-1133">Transmembrane helix</keyword>
<keyword evidence="2" id="KW-0472">Membrane</keyword>
<feature type="region of interest" description="Disordered" evidence="1">
    <location>
        <begin position="200"/>
        <end position="250"/>
    </location>
</feature>